<evidence type="ECO:0000313" key="5">
    <source>
        <dbReference type="Proteomes" id="UP000025229"/>
    </source>
</evidence>
<dbReference type="Pfam" id="PF12822">
    <property type="entry name" value="ECF_trnsprt"/>
    <property type="match status" value="1"/>
</dbReference>
<dbReference type="Gene3D" id="1.10.1760.20">
    <property type="match status" value="1"/>
</dbReference>
<organism evidence="3 5">
    <name type="scientific">Rubrobacter radiotolerans</name>
    <name type="common">Arthrobacter radiotolerans</name>
    <dbReference type="NCBI Taxonomy" id="42256"/>
    <lineage>
        <taxon>Bacteria</taxon>
        <taxon>Bacillati</taxon>
        <taxon>Actinomycetota</taxon>
        <taxon>Rubrobacteria</taxon>
        <taxon>Rubrobacterales</taxon>
        <taxon>Rubrobacteraceae</taxon>
        <taxon>Rubrobacter</taxon>
    </lineage>
</organism>
<dbReference type="STRING" id="42256.RradSPS_0444"/>
<dbReference type="AlphaFoldDB" id="A0A023WZS2"/>
<dbReference type="eggNOG" id="COG4684">
    <property type="taxonomic scope" value="Bacteria"/>
</dbReference>
<feature type="region of interest" description="Disordered" evidence="1">
    <location>
        <begin position="1"/>
        <end position="33"/>
    </location>
</feature>
<keyword evidence="5" id="KW-1185">Reference proteome</keyword>
<feature type="compositionally biased region" description="Basic and acidic residues" evidence="1">
    <location>
        <begin position="10"/>
        <end position="28"/>
    </location>
</feature>
<proteinExistence type="predicted"/>
<dbReference type="OrthoDB" id="9813540at2"/>
<evidence type="ECO:0000256" key="1">
    <source>
        <dbReference type="SAM" id="MobiDB-lite"/>
    </source>
</evidence>
<evidence type="ECO:0000256" key="2">
    <source>
        <dbReference type="SAM" id="Phobius"/>
    </source>
</evidence>
<reference evidence="4" key="2">
    <citation type="submission" date="2023-11" db="EMBL/GenBank/DDBJ databases">
        <title>MicrobeMod: A computational toolkit for identifying prokaryotic methylation and restriction-modification with nanopore sequencing.</title>
        <authorList>
            <person name="Crits-Christoph A."/>
            <person name="Kang S.C."/>
            <person name="Lee H."/>
            <person name="Ostrov N."/>
        </authorList>
    </citation>
    <scope>NUCLEOTIDE SEQUENCE</scope>
    <source>
        <strain evidence="4">ATCC 51242</strain>
    </source>
</reference>
<dbReference type="Proteomes" id="UP000025229">
    <property type="component" value="Chromosome"/>
</dbReference>
<protein>
    <submittedName>
        <fullName evidence="4">ECF transporter S component</fullName>
    </submittedName>
    <submittedName>
        <fullName evidence="3">Putative membrane protein</fullName>
    </submittedName>
</protein>
<dbReference type="EMBL" id="CP007514">
    <property type="protein sequence ID" value="AHY45727.1"/>
    <property type="molecule type" value="Genomic_DNA"/>
</dbReference>
<dbReference type="KEGG" id="rrd:RradSPS_0444"/>
<dbReference type="InterPro" id="IPR024529">
    <property type="entry name" value="ECF_trnsprt_substrate-spec"/>
</dbReference>
<keyword evidence="2" id="KW-1133">Transmembrane helix</keyword>
<feature type="transmembrane region" description="Helical" evidence="2">
    <location>
        <begin position="42"/>
        <end position="63"/>
    </location>
</feature>
<dbReference type="Proteomes" id="UP001281130">
    <property type="component" value="Unassembled WGS sequence"/>
</dbReference>
<name>A0A023WZS2_RUBRA</name>
<dbReference type="EMBL" id="JAWXXX010000001">
    <property type="protein sequence ID" value="MDX5893143.1"/>
    <property type="molecule type" value="Genomic_DNA"/>
</dbReference>
<sequence>METRPGAPRAARETKSDGVSEQSEREAEPASTRRGALGRRELLMAGSLGAVVLVLGISGLGLIPVPNSTGNATLLHLPVVVGGVLGGPYVGLILGGVFGTFSWVDHAAPIFRDPLVAVVPRLFIGLVAWWVFFRLASRGRYLAAAAAGALGSAANTAGVLSAALLLGYIPAYVVLAVLPQALLEAALAAIAVAVALRLWSAVSGSRAGRREE</sequence>
<feature type="transmembrane region" description="Helical" evidence="2">
    <location>
        <begin position="75"/>
        <end position="103"/>
    </location>
</feature>
<feature type="transmembrane region" description="Helical" evidence="2">
    <location>
        <begin position="181"/>
        <end position="200"/>
    </location>
</feature>
<keyword evidence="2" id="KW-0472">Membrane</keyword>
<keyword evidence="2" id="KW-0812">Transmembrane</keyword>
<dbReference type="RefSeq" id="WP_084263631.1">
    <property type="nucleotide sequence ID" value="NZ_CP007514.1"/>
</dbReference>
<evidence type="ECO:0000313" key="3">
    <source>
        <dbReference type="EMBL" id="AHY45727.1"/>
    </source>
</evidence>
<evidence type="ECO:0000313" key="4">
    <source>
        <dbReference type="EMBL" id="MDX5893143.1"/>
    </source>
</evidence>
<feature type="transmembrane region" description="Helical" evidence="2">
    <location>
        <begin position="115"/>
        <end position="133"/>
    </location>
</feature>
<gene>
    <name evidence="3" type="ORF">RradSPS_0444</name>
    <name evidence="4" type="ORF">SIL72_03765</name>
</gene>
<feature type="transmembrane region" description="Helical" evidence="2">
    <location>
        <begin position="145"/>
        <end position="169"/>
    </location>
</feature>
<accession>A0A023WZS2</accession>
<reference evidence="3 5" key="1">
    <citation type="submission" date="2014-03" db="EMBL/GenBank/DDBJ databases">
        <title>Complete genome sequence of the Radio-Resistant Rubrobacter radiotolerans RSPS-4.</title>
        <authorList>
            <person name="Egas C.C."/>
            <person name="Barroso C.C."/>
            <person name="Froufe H.J.C."/>
            <person name="Pacheco J.J."/>
            <person name="Albuquerque L.L."/>
            <person name="da Costa M.M.S."/>
        </authorList>
    </citation>
    <scope>NUCLEOTIDE SEQUENCE [LARGE SCALE GENOMIC DNA]</scope>
    <source>
        <strain evidence="3 5">RSPS-4</strain>
    </source>
</reference>
<dbReference type="GO" id="GO:0022857">
    <property type="term" value="F:transmembrane transporter activity"/>
    <property type="evidence" value="ECO:0007669"/>
    <property type="project" value="InterPro"/>
</dbReference>
<dbReference type="HOGENOM" id="CLU_088550_1_0_11"/>